<dbReference type="PROSITE" id="PS00108">
    <property type="entry name" value="PROTEIN_KINASE_ST"/>
    <property type="match status" value="1"/>
</dbReference>
<protein>
    <recommendedName>
        <fullName evidence="1">non-specific serine/threonine protein kinase</fullName>
        <ecNumber evidence="1">2.7.11.1</ecNumber>
    </recommendedName>
</protein>
<dbReference type="FunFam" id="1.10.510.10:FF:000078">
    <property type="entry name" value="Serine/threonine-protein kinase PRP4 homolog"/>
    <property type="match status" value="1"/>
</dbReference>
<dbReference type="EC" id="2.7.11.1" evidence="1"/>
<evidence type="ECO:0000313" key="11">
    <source>
        <dbReference type="Proteomes" id="UP001195914"/>
    </source>
</evidence>
<comment type="caution">
    <text evidence="10">The sequence shown here is derived from an EMBL/GenBank/DDBJ whole genome shotgun (WGS) entry which is preliminary data.</text>
</comment>
<feature type="region of interest" description="Disordered" evidence="8">
    <location>
        <begin position="265"/>
        <end position="296"/>
    </location>
</feature>
<dbReference type="PROSITE" id="PS50011">
    <property type="entry name" value="PROTEIN_KINASE_DOM"/>
    <property type="match status" value="1"/>
</dbReference>
<dbReference type="InterPro" id="IPR000719">
    <property type="entry name" value="Prot_kinase_dom"/>
</dbReference>
<dbReference type="PANTHER" id="PTHR24058">
    <property type="entry name" value="DUAL SPECIFICITY PROTEIN KINASE"/>
    <property type="match status" value="1"/>
</dbReference>
<dbReference type="SUPFAM" id="SSF56112">
    <property type="entry name" value="Protein kinase-like (PK-like)"/>
    <property type="match status" value="1"/>
</dbReference>
<evidence type="ECO:0000256" key="5">
    <source>
        <dbReference type="ARBA" id="ARBA00022777"/>
    </source>
</evidence>
<keyword evidence="11" id="KW-1185">Reference proteome</keyword>
<evidence type="ECO:0000256" key="7">
    <source>
        <dbReference type="ARBA" id="ARBA00023596"/>
    </source>
</evidence>
<feature type="compositionally biased region" description="Polar residues" evidence="8">
    <location>
        <begin position="186"/>
        <end position="200"/>
    </location>
</feature>
<evidence type="ECO:0000256" key="8">
    <source>
        <dbReference type="SAM" id="MobiDB-lite"/>
    </source>
</evidence>
<dbReference type="GO" id="GO:0004674">
    <property type="term" value="F:protein serine/threonine kinase activity"/>
    <property type="evidence" value="ECO:0007669"/>
    <property type="project" value="UniProtKB-KW"/>
</dbReference>
<dbReference type="EMBL" id="JAHBMH010000062">
    <property type="protein sequence ID" value="KAK1934851.1"/>
    <property type="molecule type" value="Genomic_DNA"/>
</dbReference>
<feature type="domain" description="Protein kinase" evidence="9">
    <location>
        <begin position="519"/>
        <end position="842"/>
    </location>
</feature>
<feature type="compositionally biased region" description="Acidic residues" evidence="8">
    <location>
        <begin position="453"/>
        <end position="469"/>
    </location>
</feature>
<feature type="region of interest" description="Disordered" evidence="8">
    <location>
        <begin position="46"/>
        <end position="97"/>
    </location>
</feature>
<dbReference type="Gene3D" id="3.30.200.20">
    <property type="entry name" value="Phosphorylase Kinase, domain 1"/>
    <property type="match status" value="1"/>
</dbReference>
<feature type="compositionally biased region" description="Polar residues" evidence="8">
    <location>
        <begin position="66"/>
        <end position="79"/>
    </location>
</feature>
<comment type="similarity">
    <text evidence="7">Belongs to the protein kinase superfamily. CMGC Ser/Thr protein kinase family.</text>
</comment>
<evidence type="ECO:0000259" key="9">
    <source>
        <dbReference type="PROSITE" id="PS50011"/>
    </source>
</evidence>
<dbReference type="Gene3D" id="1.10.510.10">
    <property type="entry name" value="Transferase(Phosphotransferase) domain 1"/>
    <property type="match status" value="1"/>
</dbReference>
<evidence type="ECO:0000256" key="6">
    <source>
        <dbReference type="ARBA" id="ARBA00022840"/>
    </source>
</evidence>
<sequence>MDVLNTSIFAFYVECYFWMTSHSPRSVSNPSTQFSRYSYANMPRHRRDHANGYRYNNVHSERNGTRRSIPSSRSQSLTKYDTKRNQVHDEDYGRNSSTLIGAKHSKCFERSTIVGAKRSSRPTSTPKCHVACNEESDASEEGEIFEGITLNEEEEDVDKFIEQRRKHRQMLMERFVPKPQIVASSIDTCVPSNSKPSSEASLGDEDQKVGNAAASNEYKPPQTSLNPFSIYFSKANTVEPCSVLYRGERGIASTASACENRSQDLCPDGDTSGENGQSLPSTSVNKGNGTSDAAPSIEAQPFLSSDEYTPAQCKELHTIENDIGGIATCGATSVEYDSDGLVSKACHQNDTAYKVPNVSGDTSAFAISCDDLDDSVMTKRNISDISEDESDSGAPPATTVYTGGTSAIMTALQKKVLDEKIKLRNMMLKMREEYKSAPDEELENMTDDASANEGDDYRDSDDDVDMFANDDEKSNDRRRTNVKKIHKRLQANRGLSDDWNDAEGYYQATIGEMLGDRYRVVSDLAGKGVFSSVARCVDTQDNTPVAIKIIRNHEIMVRAAEKEIGILKRLNDGDTENKRHIVHLINRFEYRGHLCMVFPWFWGNLRSALKLHGKGRGGLGLAYVISYARQLFIALRHMARNKVMHADLKPDNVLVNDDFTKITVCDLGSASDVMENEITAYLVSRFYRAPEIILGLRYDCKIDVWSAATTIYEVATGDVLFPGRNNNHMLKLIMEVKGKVPSKLIRAGLLGSQHFDDNLDFIYQTRDTFTKMEIVKVMKDIRVTRNLTDSLLERQPWYKTVSSKRDMMVKKMRQLGDLLERCLAIDPAKRLTPEEALQHPFIRG</sequence>
<feature type="compositionally biased region" description="Polar residues" evidence="8">
    <location>
        <begin position="272"/>
        <end position="293"/>
    </location>
</feature>
<dbReference type="InterPro" id="IPR011009">
    <property type="entry name" value="Kinase-like_dom_sf"/>
</dbReference>
<dbReference type="Proteomes" id="UP001195914">
    <property type="component" value="Unassembled WGS sequence"/>
</dbReference>
<evidence type="ECO:0000313" key="10">
    <source>
        <dbReference type="EMBL" id="KAK1934851.1"/>
    </source>
</evidence>
<evidence type="ECO:0000256" key="4">
    <source>
        <dbReference type="ARBA" id="ARBA00022741"/>
    </source>
</evidence>
<dbReference type="InterPro" id="IPR008271">
    <property type="entry name" value="Ser/Thr_kinase_AS"/>
</dbReference>
<reference evidence="10" key="2">
    <citation type="submission" date="2021-05" db="EMBL/GenBank/DDBJ databases">
        <authorList>
            <person name="Pain A."/>
        </authorList>
    </citation>
    <scope>NUCLEOTIDE SEQUENCE</scope>
    <source>
        <strain evidence="10">1802A</strain>
    </source>
</reference>
<accession>A0AAD9LFV2</accession>
<organism evidence="10 11">
    <name type="scientific">Babesia divergens</name>
    <dbReference type="NCBI Taxonomy" id="32595"/>
    <lineage>
        <taxon>Eukaryota</taxon>
        <taxon>Sar</taxon>
        <taxon>Alveolata</taxon>
        <taxon>Apicomplexa</taxon>
        <taxon>Aconoidasida</taxon>
        <taxon>Piroplasmida</taxon>
        <taxon>Babesiidae</taxon>
        <taxon>Babesia</taxon>
    </lineage>
</organism>
<proteinExistence type="inferred from homology"/>
<keyword evidence="3" id="KW-0808">Transferase</keyword>
<gene>
    <name evidence="10" type="ORF">X943_002320</name>
</gene>
<evidence type="ECO:0000256" key="2">
    <source>
        <dbReference type="ARBA" id="ARBA00022527"/>
    </source>
</evidence>
<feature type="region of interest" description="Disordered" evidence="8">
    <location>
        <begin position="434"/>
        <end position="479"/>
    </location>
</feature>
<dbReference type="Pfam" id="PF00069">
    <property type="entry name" value="Pkinase"/>
    <property type="match status" value="1"/>
</dbReference>
<keyword evidence="5 10" id="KW-0418">Kinase</keyword>
<evidence type="ECO:0000256" key="3">
    <source>
        <dbReference type="ARBA" id="ARBA00022679"/>
    </source>
</evidence>
<keyword evidence="2" id="KW-0723">Serine/threonine-protein kinase</keyword>
<feature type="region of interest" description="Disordered" evidence="8">
    <location>
        <begin position="186"/>
        <end position="207"/>
    </location>
</feature>
<dbReference type="PANTHER" id="PTHR24058:SF103">
    <property type="entry name" value="SERINE_THREONINE-PROTEIN KINASE PRP4 HOMOLOG"/>
    <property type="match status" value="1"/>
</dbReference>
<feature type="compositionally biased region" description="Basic and acidic residues" evidence="8">
    <location>
        <begin position="470"/>
        <end position="479"/>
    </location>
</feature>
<feature type="compositionally biased region" description="Basic and acidic residues" evidence="8">
    <location>
        <begin position="80"/>
        <end position="93"/>
    </location>
</feature>
<dbReference type="AlphaFoldDB" id="A0AAD9LFV2"/>
<evidence type="ECO:0000256" key="1">
    <source>
        <dbReference type="ARBA" id="ARBA00012513"/>
    </source>
</evidence>
<dbReference type="SMART" id="SM00220">
    <property type="entry name" value="S_TKc"/>
    <property type="match status" value="1"/>
</dbReference>
<reference evidence="10" key="1">
    <citation type="journal article" date="2014" name="Nucleic Acids Res.">
        <title>The evolutionary dynamics of variant antigen genes in Babesia reveal a history of genomic innovation underlying host-parasite interaction.</title>
        <authorList>
            <person name="Jackson A.P."/>
            <person name="Otto T.D."/>
            <person name="Darby A."/>
            <person name="Ramaprasad A."/>
            <person name="Xia D."/>
            <person name="Echaide I.E."/>
            <person name="Farber M."/>
            <person name="Gahlot S."/>
            <person name="Gamble J."/>
            <person name="Gupta D."/>
            <person name="Gupta Y."/>
            <person name="Jackson L."/>
            <person name="Malandrin L."/>
            <person name="Malas T.B."/>
            <person name="Moussa E."/>
            <person name="Nair M."/>
            <person name="Reid A.J."/>
            <person name="Sanders M."/>
            <person name="Sharma J."/>
            <person name="Tracey A."/>
            <person name="Quail M.A."/>
            <person name="Weir W."/>
            <person name="Wastling J.M."/>
            <person name="Hall N."/>
            <person name="Willadsen P."/>
            <person name="Lingelbach K."/>
            <person name="Shiels B."/>
            <person name="Tait A."/>
            <person name="Berriman M."/>
            <person name="Allred D.R."/>
            <person name="Pain A."/>
        </authorList>
    </citation>
    <scope>NUCLEOTIDE SEQUENCE</scope>
    <source>
        <strain evidence="10">1802A</strain>
    </source>
</reference>
<dbReference type="InterPro" id="IPR050494">
    <property type="entry name" value="Ser_Thr_dual-spec_kinase"/>
</dbReference>
<keyword evidence="6" id="KW-0067">ATP-binding</keyword>
<dbReference type="GO" id="GO:0005524">
    <property type="term" value="F:ATP binding"/>
    <property type="evidence" value="ECO:0007669"/>
    <property type="project" value="UniProtKB-KW"/>
</dbReference>
<name>A0AAD9LFV2_BABDI</name>
<keyword evidence="4" id="KW-0547">Nucleotide-binding</keyword>